<feature type="signal peptide" evidence="5">
    <location>
        <begin position="1"/>
        <end position="25"/>
    </location>
</feature>
<gene>
    <name evidence="7" type="ORF">DN412_31025</name>
</gene>
<sequence length="379" mass="40712">MNIFNRGMVQSAVAMTILVATHASAADPIKIGLVMPFSGPAAAYGIEARQAAELAVEEMNAAGGVVGGRMLRVVYEDDKGTPQGAVGATQKQISVNRVDAIVGGMGSQLALAQASVTNNRILYVNSAAQAEAITEQGNKWLFQINNTTNMNSAAFNKYVISTMKPKTVAFIGENTEFARPLLNILKRDLAEAKIELVNVSLYDTETNDFTSIITRVRSLNPELVYVADGAPARLVQFWKQARQLGGFRAGAVTPGVVTPTVLKASEGAMDGVISGDIFSASDSAPETQSFVKAFRKKYNADPGKVHLVVYEGVKVIAGAMEKAKTSSNYAALAQAMRENAWNTPRGTLRFDAKGRAHAPYFYIQRVKGASLELVSRWQN</sequence>
<dbReference type="InterPro" id="IPR028081">
    <property type="entry name" value="Leu-bd"/>
</dbReference>
<dbReference type="RefSeq" id="WP_115215075.1">
    <property type="nucleotide sequence ID" value="NZ_QKWJ01000061.1"/>
</dbReference>
<proteinExistence type="inferred from homology"/>
<evidence type="ECO:0000256" key="2">
    <source>
        <dbReference type="ARBA" id="ARBA00022448"/>
    </source>
</evidence>
<dbReference type="PANTHER" id="PTHR30483">
    <property type="entry name" value="LEUCINE-SPECIFIC-BINDING PROTEIN"/>
    <property type="match status" value="1"/>
</dbReference>
<dbReference type="InterPro" id="IPR000709">
    <property type="entry name" value="Leu_Ile_Val-bd"/>
</dbReference>
<dbReference type="InterPro" id="IPR028082">
    <property type="entry name" value="Peripla_BP_I"/>
</dbReference>
<evidence type="ECO:0000256" key="1">
    <source>
        <dbReference type="ARBA" id="ARBA00010062"/>
    </source>
</evidence>
<evidence type="ECO:0000259" key="6">
    <source>
        <dbReference type="Pfam" id="PF13458"/>
    </source>
</evidence>
<dbReference type="InterPro" id="IPR051010">
    <property type="entry name" value="BCAA_transport"/>
</dbReference>
<dbReference type="AlphaFoldDB" id="A0A370NLZ0"/>
<comment type="caution">
    <text evidence="7">The sequence shown here is derived from an EMBL/GenBank/DDBJ whole genome shotgun (WGS) entry which is preliminary data.</text>
</comment>
<dbReference type="PRINTS" id="PR00337">
    <property type="entry name" value="LEUILEVALBP"/>
</dbReference>
<dbReference type="Proteomes" id="UP000255165">
    <property type="component" value="Unassembled WGS sequence"/>
</dbReference>
<accession>A0A370NLZ0</accession>
<comment type="similarity">
    <text evidence="1">Belongs to the leucine-binding protein family.</text>
</comment>
<evidence type="ECO:0000256" key="4">
    <source>
        <dbReference type="ARBA" id="ARBA00022970"/>
    </source>
</evidence>
<reference evidence="8" key="1">
    <citation type="submission" date="2018-06" db="EMBL/GenBank/DDBJ databases">
        <authorList>
            <person name="Feng T."/>
            <person name="Jeon C.O."/>
        </authorList>
    </citation>
    <scope>NUCLEOTIDE SEQUENCE [LARGE SCALE GENOMIC DNA]</scope>
    <source>
        <strain evidence="8">S23</strain>
    </source>
</reference>
<organism evidence="7 8">
    <name type="scientific">Cupriavidus lacunae</name>
    <dbReference type="NCBI Taxonomy" id="2666307"/>
    <lineage>
        <taxon>Bacteria</taxon>
        <taxon>Pseudomonadati</taxon>
        <taxon>Pseudomonadota</taxon>
        <taxon>Betaproteobacteria</taxon>
        <taxon>Burkholderiales</taxon>
        <taxon>Burkholderiaceae</taxon>
        <taxon>Cupriavidus</taxon>
    </lineage>
</organism>
<keyword evidence="4" id="KW-0029">Amino-acid transport</keyword>
<dbReference type="Gene3D" id="3.40.50.2300">
    <property type="match status" value="2"/>
</dbReference>
<evidence type="ECO:0000313" key="7">
    <source>
        <dbReference type="EMBL" id="RDK06508.1"/>
    </source>
</evidence>
<evidence type="ECO:0000313" key="8">
    <source>
        <dbReference type="Proteomes" id="UP000255165"/>
    </source>
</evidence>
<evidence type="ECO:0000256" key="3">
    <source>
        <dbReference type="ARBA" id="ARBA00022729"/>
    </source>
</evidence>
<feature type="chain" id="PRO_5016769400" evidence="5">
    <location>
        <begin position="26"/>
        <end position="379"/>
    </location>
</feature>
<keyword evidence="8" id="KW-1185">Reference proteome</keyword>
<keyword evidence="2" id="KW-0813">Transport</keyword>
<protein>
    <submittedName>
        <fullName evidence="7">ABC transporter substrate-binding protein</fullName>
    </submittedName>
</protein>
<feature type="domain" description="Leucine-binding protein" evidence="6">
    <location>
        <begin position="28"/>
        <end position="367"/>
    </location>
</feature>
<name>A0A370NLZ0_9BURK</name>
<evidence type="ECO:0000256" key="5">
    <source>
        <dbReference type="SAM" id="SignalP"/>
    </source>
</evidence>
<dbReference type="GO" id="GO:0006865">
    <property type="term" value="P:amino acid transport"/>
    <property type="evidence" value="ECO:0007669"/>
    <property type="project" value="UniProtKB-KW"/>
</dbReference>
<keyword evidence="3 5" id="KW-0732">Signal</keyword>
<dbReference type="SUPFAM" id="SSF53822">
    <property type="entry name" value="Periplasmic binding protein-like I"/>
    <property type="match status" value="1"/>
</dbReference>
<dbReference type="Pfam" id="PF13458">
    <property type="entry name" value="Peripla_BP_6"/>
    <property type="match status" value="1"/>
</dbReference>
<dbReference type="EMBL" id="QKWJ01000061">
    <property type="protein sequence ID" value="RDK06508.1"/>
    <property type="molecule type" value="Genomic_DNA"/>
</dbReference>